<feature type="region of interest" description="Disordered" evidence="6">
    <location>
        <begin position="1"/>
        <end position="26"/>
    </location>
</feature>
<feature type="transmembrane region" description="Helical" evidence="7">
    <location>
        <begin position="322"/>
        <end position="347"/>
    </location>
</feature>
<dbReference type="InterPro" id="IPR019108">
    <property type="entry name" value="Caa3_assmbl_CtaG-rel"/>
</dbReference>
<evidence type="ECO:0000256" key="1">
    <source>
        <dbReference type="ARBA" id="ARBA00004651"/>
    </source>
</evidence>
<evidence type="ECO:0000256" key="4">
    <source>
        <dbReference type="ARBA" id="ARBA00022989"/>
    </source>
</evidence>
<feature type="transmembrane region" description="Helical" evidence="7">
    <location>
        <begin position="241"/>
        <end position="259"/>
    </location>
</feature>
<feature type="region of interest" description="Disordered" evidence="6">
    <location>
        <begin position="386"/>
        <end position="410"/>
    </location>
</feature>
<sequence length="410" mass="43835">MAPAPRTSGSTASRAPGDARARTAARTPGPGAFRAVALIALGIALFLGALMLGDSQQDLHGKHGEHGDGLSGMAGMAAGLGKPSASKMFGWYPEPIFVAGSIAAAVLYLAAVWRLHARGDKWPIRRTVAFLAGIVTVLYATSSSLAAYGTALFSIHMIQHMILSMLSPLLLLLGAPITLALRALRPAPRGKRGPRELLLALLHSRYAQVMSSPFVTLPLFIASLYVFYFTPIFDATMGSMWGHRWMMAHFLAVGLLFFWPIMGIDPAPRKPSYVIKMLELFAGMPFHAFFGVAVMMSSTLFVDSFAKPPASWGVDTLNDQQVGGAIAWAFGEVPTVIVLLVIFSQWMSSEERLARRKDRQADRDGDKELEAYNAYLARLAAARGAGDAQPEGSGTRVSTASASAEPGAAD</sequence>
<gene>
    <name evidence="8" type="ORF">GCM10023205_21550</name>
</gene>
<evidence type="ECO:0000313" key="8">
    <source>
        <dbReference type="EMBL" id="GAA4958574.1"/>
    </source>
</evidence>
<evidence type="ECO:0000256" key="5">
    <source>
        <dbReference type="ARBA" id="ARBA00023136"/>
    </source>
</evidence>
<feature type="transmembrane region" description="Helical" evidence="7">
    <location>
        <begin position="32"/>
        <end position="52"/>
    </location>
</feature>
<protein>
    <recommendedName>
        <fullName evidence="10">Copper resistance protein D</fullName>
    </recommendedName>
</protein>
<evidence type="ECO:0008006" key="10">
    <source>
        <dbReference type="Google" id="ProtNLM"/>
    </source>
</evidence>
<evidence type="ECO:0000313" key="9">
    <source>
        <dbReference type="Proteomes" id="UP001500466"/>
    </source>
</evidence>
<dbReference type="Proteomes" id="UP001500466">
    <property type="component" value="Unassembled WGS sequence"/>
</dbReference>
<feature type="transmembrane region" description="Helical" evidence="7">
    <location>
        <begin position="161"/>
        <end position="184"/>
    </location>
</feature>
<comment type="subcellular location">
    <subcellularLocation>
        <location evidence="1">Cell membrane</location>
        <topology evidence="1">Multi-pass membrane protein</topology>
    </subcellularLocation>
</comment>
<reference evidence="9" key="1">
    <citation type="journal article" date="2019" name="Int. J. Syst. Evol. Microbiol.">
        <title>The Global Catalogue of Microorganisms (GCM) 10K type strain sequencing project: providing services to taxonomists for standard genome sequencing and annotation.</title>
        <authorList>
            <consortium name="The Broad Institute Genomics Platform"/>
            <consortium name="The Broad Institute Genome Sequencing Center for Infectious Disease"/>
            <person name="Wu L."/>
            <person name="Ma J."/>
        </authorList>
    </citation>
    <scope>NUCLEOTIDE SEQUENCE [LARGE SCALE GENOMIC DNA]</scope>
    <source>
        <strain evidence="9">JCM 17986</strain>
    </source>
</reference>
<dbReference type="EMBL" id="BAABHS010000006">
    <property type="protein sequence ID" value="GAA4958574.1"/>
    <property type="molecule type" value="Genomic_DNA"/>
</dbReference>
<feature type="transmembrane region" description="Helical" evidence="7">
    <location>
        <begin position="128"/>
        <end position="155"/>
    </location>
</feature>
<evidence type="ECO:0000256" key="2">
    <source>
        <dbReference type="ARBA" id="ARBA00022475"/>
    </source>
</evidence>
<name>A0ABP9H151_9ACTN</name>
<evidence type="ECO:0000256" key="7">
    <source>
        <dbReference type="SAM" id="Phobius"/>
    </source>
</evidence>
<feature type="transmembrane region" description="Helical" evidence="7">
    <location>
        <begin position="280"/>
        <end position="302"/>
    </location>
</feature>
<feature type="compositionally biased region" description="Low complexity" evidence="6">
    <location>
        <begin position="14"/>
        <end position="26"/>
    </location>
</feature>
<evidence type="ECO:0000256" key="3">
    <source>
        <dbReference type="ARBA" id="ARBA00022692"/>
    </source>
</evidence>
<feature type="transmembrane region" description="Helical" evidence="7">
    <location>
        <begin position="96"/>
        <end position="116"/>
    </location>
</feature>
<comment type="caution">
    <text evidence="8">The sequence shown here is derived from an EMBL/GenBank/DDBJ whole genome shotgun (WGS) entry which is preliminary data.</text>
</comment>
<accession>A0ABP9H151</accession>
<keyword evidence="9" id="KW-1185">Reference proteome</keyword>
<dbReference type="Pfam" id="PF09678">
    <property type="entry name" value="Caa3_CtaG"/>
    <property type="match status" value="1"/>
</dbReference>
<keyword evidence="5 7" id="KW-0472">Membrane</keyword>
<keyword evidence="3 7" id="KW-0812">Transmembrane</keyword>
<keyword evidence="2" id="KW-1003">Cell membrane</keyword>
<proteinExistence type="predicted"/>
<organism evidence="8 9">
    <name type="scientific">Yinghuangia aomiensis</name>
    <dbReference type="NCBI Taxonomy" id="676205"/>
    <lineage>
        <taxon>Bacteria</taxon>
        <taxon>Bacillati</taxon>
        <taxon>Actinomycetota</taxon>
        <taxon>Actinomycetes</taxon>
        <taxon>Kitasatosporales</taxon>
        <taxon>Streptomycetaceae</taxon>
        <taxon>Yinghuangia</taxon>
    </lineage>
</organism>
<feature type="transmembrane region" description="Helical" evidence="7">
    <location>
        <begin position="205"/>
        <end position="229"/>
    </location>
</feature>
<keyword evidence="4 7" id="KW-1133">Transmembrane helix</keyword>
<evidence type="ECO:0000256" key="6">
    <source>
        <dbReference type="SAM" id="MobiDB-lite"/>
    </source>
</evidence>